<reference evidence="4" key="1">
    <citation type="journal article" date="2017" name="Nat. Ecol. Evol.">
        <title>Genome expansion and lineage-specific genetic innovations in the forest pathogenic fungi Armillaria.</title>
        <authorList>
            <person name="Sipos G."/>
            <person name="Prasanna A.N."/>
            <person name="Walter M.C."/>
            <person name="O'Connor E."/>
            <person name="Balint B."/>
            <person name="Krizsan K."/>
            <person name="Kiss B."/>
            <person name="Hess J."/>
            <person name="Varga T."/>
            <person name="Slot J."/>
            <person name="Riley R."/>
            <person name="Boka B."/>
            <person name="Rigling D."/>
            <person name="Barry K."/>
            <person name="Lee J."/>
            <person name="Mihaltcheva S."/>
            <person name="LaButti K."/>
            <person name="Lipzen A."/>
            <person name="Waldron R."/>
            <person name="Moloney N.M."/>
            <person name="Sperisen C."/>
            <person name="Kredics L."/>
            <person name="Vagvoelgyi C."/>
            <person name="Patrignani A."/>
            <person name="Fitzpatrick D."/>
            <person name="Nagy I."/>
            <person name="Doyle S."/>
            <person name="Anderson J.B."/>
            <person name="Grigoriev I.V."/>
            <person name="Gueldener U."/>
            <person name="Muensterkoetter M."/>
            <person name="Nagy L.G."/>
        </authorList>
    </citation>
    <scope>NUCLEOTIDE SEQUENCE [LARGE SCALE GENOMIC DNA]</scope>
    <source>
        <strain evidence="4">Ar21-2</strain>
    </source>
</reference>
<evidence type="ECO:0000313" key="4">
    <source>
        <dbReference type="Proteomes" id="UP000217790"/>
    </source>
</evidence>
<dbReference type="FunFam" id="1.20.1310.10:FF:000026">
    <property type="entry name" value="Cullin 1"/>
    <property type="match status" value="1"/>
</dbReference>
<proteinExistence type="inferred from homology"/>
<dbReference type="Pfam" id="PF00888">
    <property type="entry name" value="Cullin"/>
    <property type="match status" value="1"/>
</dbReference>
<comment type="similarity">
    <text evidence="1">Belongs to the cullin family.</text>
</comment>
<dbReference type="SUPFAM" id="SSF74788">
    <property type="entry name" value="Cullin repeat-like"/>
    <property type="match status" value="1"/>
</dbReference>
<dbReference type="OMA" id="GANCINR"/>
<dbReference type="InterPro" id="IPR045093">
    <property type="entry name" value="Cullin"/>
</dbReference>
<dbReference type="InParanoid" id="A0A2H3D1K4"/>
<dbReference type="GO" id="GO:0006511">
    <property type="term" value="P:ubiquitin-dependent protein catabolic process"/>
    <property type="evidence" value="ECO:0007669"/>
    <property type="project" value="InterPro"/>
</dbReference>
<dbReference type="InterPro" id="IPR001373">
    <property type="entry name" value="Cullin_N"/>
</dbReference>
<dbReference type="AlphaFoldDB" id="A0A2H3D1K4"/>
<dbReference type="OrthoDB" id="27073at2759"/>
<dbReference type="FunFam" id="1.20.1310.10:FF:000001">
    <property type="entry name" value="Cullin 3"/>
    <property type="match status" value="1"/>
</dbReference>
<organism evidence="3 4">
    <name type="scientific">Armillaria gallica</name>
    <name type="common">Bulbous honey fungus</name>
    <name type="synonym">Armillaria bulbosa</name>
    <dbReference type="NCBI Taxonomy" id="47427"/>
    <lineage>
        <taxon>Eukaryota</taxon>
        <taxon>Fungi</taxon>
        <taxon>Dikarya</taxon>
        <taxon>Basidiomycota</taxon>
        <taxon>Agaricomycotina</taxon>
        <taxon>Agaricomycetes</taxon>
        <taxon>Agaricomycetidae</taxon>
        <taxon>Agaricales</taxon>
        <taxon>Marasmiineae</taxon>
        <taxon>Physalacriaceae</taxon>
        <taxon>Armillaria</taxon>
    </lineage>
</organism>
<feature type="domain" description="Cullin N-terminal" evidence="2">
    <location>
        <begin position="21"/>
        <end position="398"/>
    </location>
</feature>
<evidence type="ECO:0000313" key="3">
    <source>
        <dbReference type="EMBL" id="PBK82193.1"/>
    </source>
</evidence>
<dbReference type="Gene3D" id="1.20.1310.10">
    <property type="entry name" value="Cullin Repeats"/>
    <property type="match status" value="4"/>
</dbReference>
<gene>
    <name evidence="3" type="ORF">ARMGADRAFT_1090570</name>
</gene>
<evidence type="ECO:0000256" key="1">
    <source>
        <dbReference type="ARBA" id="ARBA00006019"/>
    </source>
</evidence>
<keyword evidence="4" id="KW-1185">Reference proteome</keyword>
<dbReference type="InterPro" id="IPR016159">
    <property type="entry name" value="Cullin_repeat-like_dom_sf"/>
</dbReference>
<dbReference type="Proteomes" id="UP000217790">
    <property type="component" value="Unassembled WGS sequence"/>
</dbReference>
<accession>A0A2H3D1K4</accession>
<dbReference type="GO" id="GO:0031625">
    <property type="term" value="F:ubiquitin protein ligase binding"/>
    <property type="evidence" value="ECO:0007669"/>
    <property type="project" value="InterPro"/>
</dbReference>
<dbReference type="EMBL" id="KZ293720">
    <property type="protein sequence ID" value="PBK82193.1"/>
    <property type="molecule type" value="Genomic_DNA"/>
</dbReference>
<name>A0A2H3D1K4_ARMGA</name>
<dbReference type="PANTHER" id="PTHR11932">
    <property type="entry name" value="CULLIN"/>
    <property type="match status" value="1"/>
</dbReference>
<sequence length="399" mass="45216">MASLNPNPPIPPANADLITTWAFLEEGVLDHIMTKLQTGVSYSKYMSLYTVAYNYCAPPKTGPESMGLGAATRTGANPMGSDLYNNLIRYFVVHLKALRDKAEGANCINRLFTYLNRHWVKRERDEGRKTVYPVYTLALVQWKNNLFVPIQQKNATLANALLHLIEQQRNGETIDQGLVKKVVDSYITLKRPSLLPQKCYYKKESEAFLAENSVPDYLKEAEERLREEEDRIERYLHTETRKTLISRCEEVLIKSHSELMWDSFQSLLDFDRDEDLQRMYALLSRISNGLEPLRQRFEGHVKKAGLDAVSPLVGEDGTTLEVLDPKAYVGALLEVHAKNSAIVTRSFRGEAGFVASLDKACRDFVNRNAATGTSSNKSPELLAKHTDLLLRKNNKMAEE</sequence>
<protein>
    <submittedName>
        <fullName evidence="3">Cullin repeat-containing protein</fullName>
    </submittedName>
</protein>
<evidence type="ECO:0000259" key="2">
    <source>
        <dbReference type="Pfam" id="PF00888"/>
    </source>
</evidence>
<dbReference type="STRING" id="47427.A0A2H3D1K4"/>